<evidence type="ECO:0000256" key="5">
    <source>
        <dbReference type="ARBA" id="ARBA00023049"/>
    </source>
</evidence>
<dbReference type="PANTHER" id="PTHR22726">
    <property type="entry name" value="METALLOENDOPEPTIDASE OMA1"/>
    <property type="match status" value="1"/>
</dbReference>
<keyword evidence="2" id="KW-0479">Metal-binding</keyword>
<dbReference type="KEGG" id="nja:NSJP_3938"/>
<dbReference type="GO" id="GO:0016020">
    <property type="term" value="C:membrane"/>
    <property type="evidence" value="ECO:0007669"/>
    <property type="project" value="TreeGrafter"/>
</dbReference>
<dbReference type="GO" id="GO:0006515">
    <property type="term" value="P:protein quality control for misfolded or incompletely synthesized proteins"/>
    <property type="evidence" value="ECO:0007669"/>
    <property type="project" value="TreeGrafter"/>
</dbReference>
<keyword evidence="3 6" id="KW-0378">Hydrolase</keyword>
<dbReference type="Gene3D" id="3.30.2010.10">
    <property type="entry name" value="Metalloproteases ('zincins'), catalytic domain"/>
    <property type="match status" value="1"/>
</dbReference>
<gene>
    <name evidence="8" type="ORF">NSJP_3938</name>
</gene>
<dbReference type="Proteomes" id="UP000192042">
    <property type="component" value="Chromosome I"/>
</dbReference>
<evidence type="ECO:0000259" key="7">
    <source>
        <dbReference type="Pfam" id="PF01435"/>
    </source>
</evidence>
<sequence>MPYLRPSVPEPRRILPSRTVRRPGLITIGLVLLCAGLLSGGCVTELTPEERQAREELLEKLRPWRQEQRNRLNFLSLSLQDGPGRPAILPVILYAGQSGDRIDAGCTGDVIALFEGLVRFLSQDDELAFVIAHEMAHCLHGRGSWVRSGVRQSYSSYSLSEETQADAHALTYMYQAGFDVDIGVETLVRLTTEVPKSLTGSYFSLHPHVLERIARAKVHAAALHGGLHPLTNQPLPPPVQKVTFAMTSWVDLNRVTKESRWVQRFDDEMRAFVGVRLNEVQASKLHLRFVEEQGDRSAAERARKESDALVNKLRHEIEDKQIEVLSQTSLPFHRTILQVTREGIQGDPNARLAQLLDHKYLPSH</sequence>
<dbReference type="GO" id="GO:0004222">
    <property type="term" value="F:metalloendopeptidase activity"/>
    <property type="evidence" value="ECO:0007669"/>
    <property type="project" value="InterPro"/>
</dbReference>
<keyword evidence="9" id="KW-1185">Reference proteome</keyword>
<dbReference type="InterPro" id="IPR001915">
    <property type="entry name" value="Peptidase_M48"/>
</dbReference>
<feature type="domain" description="Peptidase M48" evidence="7">
    <location>
        <begin position="155"/>
        <end position="217"/>
    </location>
</feature>
<proteinExistence type="inferred from homology"/>
<organism evidence="8 9">
    <name type="scientific">Nitrospira japonica</name>
    <dbReference type="NCBI Taxonomy" id="1325564"/>
    <lineage>
        <taxon>Bacteria</taxon>
        <taxon>Pseudomonadati</taxon>
        <taxon>Nitrospirota</taxon>
        <taxon>Nitrospiria</taxon>
        <taxon>Nitrospirales</taxon>
        <taxon>Nitrospiraceae</taxon>
        <taxon>Nitrospira</taxon>
    </lineage>
</organism>
<dbReference type="STRING" id="1325564.NSJP_3938"/>
<evidence type="ECO:0000313" key="8">
    <source>
        <dbReference type="EMBL" id="SLM50105.1"/>
    </source>
</evidence>
<comment type="similarity">
    <text evidence="6">Belongs to the peptidase M48 family.</text>
</comment>
<dbReference type="AlphaFoldDB" id="A0A1W1IAU4"/>
<evidence type="ECO:0000256" key="2">
    <source>
        <dbReference type="ARBA" id="ARBA00022723"/>
    </source>
</evidence>
<evidence type="ECO:0000256" key="6">
    <source>
        <dbReference type="RuleBase" id="RU003983"/>
    </source>
</evidence>
<reference evidence="8 9" key="1">
    <citation type="submission" date="2017-03" db="EMBL/GenBank/DDBJ databases">
        <authorList>
            <person name="Afonso C.L."/>
            <person name="Miller P.J."/>
            <person name="Scott M.A."/>
            <person name="Spackman E."/>
            <person name="Goraichik I."/>
            <person name="Dimitrov K.M."/>
            <person name="Suarez D.L."/>
            <person name="Swayne D.E."/>
        </authorList>
    </citation>
    <scope>NUCLEOTIDE SEQUENCE [LARGE SCALE GENOMIC DNA]</scope>
    <source>
        <strain evidence="8">Genome sequencing of Nitrospira japonica strain NJ11</strain>
    </source>
</reference>
<dbReference type="EMBL" id="LT828648">
    <property type="protein sequence ID" value="SLM50105.1"/>
    <property type="molecule type" value="Genomic_DNA"/>
</dbReference>
<accession>A0A1W1IAU4</accession>
<dbReference type="GO" id="GO:0046872">
    <property type="term" value="F:metal ion binding"/>
    <property type="evidence" value="ECO:0007669"/>
    <property type="project" value="UniProtKB-KW"/>
</dbReference>
<evidence type="ECO:0000313" key="9">
    <source>
        <dbReference type="Proteomes" id="UP000192042"/>
    </source>
</evidence>
<comment type="cofactor">
    <cofactor evidence="6">
        <name>Zn(2+)</name>
        <dbReference type="ChEBI" id="CHEBI:29105"/>
    </cofactor>
    <text evidence="6">Binds 1 zinc ion per subunit.</text>
</comment>
<protein>
    <recommendedName>
        <fullName evidence="7">Peptidase M48 domain-containing protein</fullName>
    </recommendedName>
</protein>
<dbReference type="OrthoDB" id="7338723at2"/>
<keyword evidence="4 6" id="KW-0862">Zinc</keyword>
<evidence type="ECO:0000256" key="4">
    <source>
        <dbReference type="ARBA" id="ARBA00022833"/>
    </source>
</evidence>
<dbReference type="InterPro" id="IPR051156">
    <property type="entry name" value="Mito/Outer_Membr_Metalloprot"/>
</dbReference>
<name>A0A1W1IAU4_9BACT</name>
<evidence type="ECO:0000256" key="3">
    <source>
        <dbReference type="ARBA" id="ARBA00022801"/>
    </source>
</evidence>
<keyword evidence="1 6" id="KW-0645">Protease</keyword>
<dbReference type="Pfam" id="PF01435">
    <property type="entry name" value="Peptidase_M48"/>
    <property type="match status" value="2"/>
</dbReference>
<keyword evidence="5 6" id="KW-0482">Metalloprotease</keyword>
<dbReference type="PANTHER" id="PTHR22726:SF1">
    <property type="entry name" value="METALLOENDOPEPTIDASE OMA1, MITOCHONDRIAL"/>
    <property type="match status" value="1"/>
</dbReference>
<evidence type="ECO:0000256" key="1">
    <source>
        <dbReference type="ARBA" id="ARBA00022670"/>
    </source>
</evidence>
<feature type="domain" description="Peptidase M48" evidence="7">
    <location>
        <begin position="107"/>
        <end position="141"/>
    </location>
</feature>